<name>A0A841HVD6_9GAMM</name>
<keyword evidence="2" id="KW-0732">Signal</keyword>
<feature type="chain" id="PRO_5032282285" evidence="2">
    <location>
        <begin position="26"/>
        <end position="127"/>
    </location>
</feature>
<sequence length="127" mass="14168">MKRLSVLVAALAASVLCLSMSISLADSSAPAEMTIEQLKSRLNLSAEQQAKIAPYVETRKAKLQEAHGKISSSSSRKDKRAALQEAKQAQDEFVKNVEPVLTAEQQAEWQKMRAEAREQMKERLKNR</sequence>
<evidence type="ECO:0000256" key="2">
    <source>
        <dbReference type="SAM" id="SignalP"/>
    </source>
</evidence>
<accession>A0A841HVD6</accession>
<dbReference type="EMBL" id="JACHHZ010000006">
    <property type="protein sequence ID" value="MBB6095922.1"/>
    <property type="molecule type" value="Genomic_DNA"/>
</dbReference>
<evidence type="ECO:0000256" key="1">
    <source>
        <dbReference type="SAM" id="MobiDB-lite"/>
    </source>
</evidence>
<feature type="signal peptide" evidence="2">
    <location>
        <begin position="1"/>
        <end position="25"/>
    </location>
</feature>
<evidence type="ECO:0000313" key="4">
    <source>
        <dbReference type="Proteomes" id="UP000588068"/>
    </source>
</evidence>
<organism evidence="3 4">
    <name type="scientific">Povalibacter uvarum</name>
    <dbReference type="NCBI Taxonomy" id="732238"/>
    <lineage>
        <taxon>Bacteria</taxon>
        <taxon>Pseudomonadati</taxon>
        <taxon>Pseudomonadota</taxon>
        <taxon>Gammaproteobacteria</taxon>
        <taxon>Steroidobacterales</taxon>
        <taxon>Steroidobacteraceae</taxon>
        <taxon>Povalibacter</taxon>
    </lineage>
</organism>
<gene>
    <name evidence="3" type="ORF">HNQ60_004813</name>
</gene>
<dbReference type="AlphaFoldDB" id="A0A841HVD6"/>
<reference evidence="3 4" key="1">
    <citation type="submission" date="2020-08" db="EMBL/GenBank/DDBJ databases">
        <title>Genomic Encyclopedia of Type Strains, Phase IV (KMG-IV): sequencing the most valuable type-strain genomes for metagenomic binning, comparative biology and taxonomic classification.</title>
        <authorList>
            <person name="Goeker M."/>
        </authorList>
    </citation>
    <scope>NUCLEOTIDE SEQUENCE [LARGE SCALE GENOMIC DNA]</scope>
    <source>
        <strain evidence="3 4">DSM 26723</strain>
    </source>
</reference>
<dbReference type="RefSeq" id="WP_184335309.1">
    <property type="nucleotide sequence ID" value="NZ_JACHHZ010000006.1"/>
</dbReference>
<comment type="caution">
    <text evidence="3">The sequence shown here is derived from an EMBL/GenBank/DDBJ whole genome shotgun (WGS) entry which is preliminary data.</text>
</comment>
<keyword evidence="4" id="KW-1185">Reference proteome</keyword>
<feature type="region of interest" description="Disordered" evidence="1">
    <location>
        <begin position="64"/>
        <end position="89"/>
    </location>
</feature>
<protein>
    <submittedName>
        <fullName evidence="3">Spy/CpxP family protein refolding chaperone</fullName>
    </submittedName>
</protein>
<proteinExistence type="predicted"/>
<evidence type="ECO:0000313" key="3">
    <source>
        <dbReference type="EMBL" id="MBB6095922.1"/>
    </source>
</evidence>
<dbReference type="Proteomes" id="UP000588068">
    <property type="component" value="Unassembled WGS sequence"/>
</dbReference>